<dbReference type="OMA" id="ANELMWK"/>
<evidence type="ECO:0000256" key="1">
    <source>
        <dbReference type="SAM" id="MobiDB-lite"/>
    </source>
</evidence>
<dbReference type="eggNOG" id="ENOG502TN6Y">
    <property type="taxonomic scope" value="Eukaryota"/>
</dbReference>
<evidence type="ECO:0000313" key="2">
    <source>
        <dbReference type="EMBL" id="EAN31478.1"/>
    </source>
</evidence>
<feature type="compositionally biased region" description="Basic and acidic residues" evidence="1">
    <location>
        <begin position="47"/>
        <end position="58"/>
    </location>
</feature>
<dbReference type="RefSeq" id="XP_763761.1">
    <property type="nucleotide sequence ID" value="XM_758668.1"/>
</dbReference>
<evidence type="ECO:0000313" key="3">
    <source>
        <dbReference type="Proteomes" id="UP000001949"/>
    </source>
</evidence>
<comment type="caution">
    <text evidence="2">The sequence shown here is derived from an EMBL/GenBank/DDBJ whole genome shotgun (WGS) entry which is preliminary data.</text>
</comment>
<dbReference type="VEuPathDB" id="PiroplasmaDB:TpMuguga_04g00126"/>
<organism evidence="2 3">
    <name type="scientific">Theileria parva</name>
    <name type="common">East coast fever infection agent</name>
    <dbReference type="NCBI Taxonomy" id="5875"/>
    <lineage>
        <taxon>Eukaryota</taxon>
        <taxon>Sar</taxon>
        <taxon>Alveolata</taxon>
        <taxon>Apicomplexa</taxon>
        <taxon>Aconoidasida</taxon>
        <taxon>Piroplasmida</taxon>
        <taxon>Theileriidae</taxon>
        <taxon>Theileria</taxon>
    </lineage>
</organism>
<dbReference type="GeneID" id="3501249"/>
<dbReference type="KEGG" id="tpv:TP04_0126"/>
<dbReference type="EMBL" id="AAGK01000004">
    <property type="protein sequence ID" value="EAN31478.1"/>
    <property type="molecule type" value="Genomic_DNA"/>
</dbReference>
<reference evidence="2 3" key="1">
    <citation type="journal article" date="2005" name="Science">
        <title>Genome sequence of Theileria parva, a bovine pathogen that transforms lymphocytes.</title>
        <authorList>
            <person name="Gardner M.J."/>
            <person name="Bishop R."/>
            <person name="Shah T."/>
            <person name="de Villiers E.P."/>
            <person name="Carlton J.M."/>
            <person name="Hall N."/>
            <person name="Ren Q."/>
            <person name="Paulsen I.T."/>
            <person name="Pain A."/>
            <person name="Berriman M."/>
            <person name="Wilson R.J.M."/>
            <person name="Sato S."/>
            <person name="Ralph S.A."/>
            <person name="Mann D.J."/>
            <person name="Xiong Z."/>
            <person name="Shallom S.J."/>
            <person name="Weidman J."/>
            <person name="Jiang L."/>
            <person name="Lynn J."/>
            <person name="Weaver B."/>
            <person name="Shoaibi A."/>
            <person name="Domingo A.R."/>
            <person name="Wasawo D."/>
            <person name="Crabtree J."/>
            <person name="Wortman J.R."/>
            <person name="Haas B."/>
            <person name="Angiuoli S.V."/>
            <person name="Creasy T.H."/>
            <person name="Lu C."/>
            <person name="Suh B."/>
            <person name="Silva J.C."/>
            <person name="Utterback T.R."/>
            <person name="Feldblyum T.V."/>
            <person name="Pertea M."/>
            <person name="Allen J."/>
            <person name="Nierman W.C."/>
            <person name="Taracha E.L.N."/>
            <person name="Salzberg S.L."/>
            <person name="White O.R."/>
            <person name="Fitzhugh H.A."/>
            <person name="Morzaria S."/>
            <person name="Venter J.C."/>
            <person name="Fraser C.M."/>
            <person name="Nene V."/>
        </authorList>
    </citation>
    <scope>NUCLEOTIDE SEQUENCE [LARGE SCALE GENOMIC DNA]</scope>
    <source>
        <strain evidence="2 3">Muguga</strain>
    </source>
</reference>
<sequence>MRCIESWYQICLIHQKKNSIVHNMEISQTYQQQTEHQDEQLETYQDQTEHQDDQFESEEQKVEGHLRRLLSSNDPDVKNILKRLIKVVNMKRFKIFRDDPGRSDMMSDIAIYYLFTISRGNRNKRHSKSEERICPRGYKLITLDIHQKVSSNLVEVVCGNDYTYMRGKELIRFNSLVNVTEVVWTGNEDYFASHVLVYSKGKKSFIALVLNKRKVLFLERKNWDGKWKEMPTMFDINDLRAFSDDFGVYQDFYRDVDSDLRFYYDMRRYYNYYSEIEFYDHFLIILYPFVVEKVKYKDRIIFEQNDSSGILLCLSVDLFTLEIKPQLFKNILKSIPVNCDFGYHLTPEQREGEKAINYKERAATALDNYFNSFRIITVSERSKLRAINFVLSRIVFVGRCFGSSFCESIKHVLDRKFSIDYNDQLLFENIQVDLGTNKYGNPDCGNSENCKSYKANNWELINKIVEGDKLIWCKKRNGLFAKQVHYYIDDDKWLIIVLENNTFKFLYRASNSDVWVDKSTEMFNTEDLKVIRKNSLRLSRIELKFNFTESFCMINLGDAVTVSYKDFSHNFEDCGEDVSVWFIYDVKTNKSELVTCPLKYDMELTELN</sequence>
<keyword evidence="3" id="KW-1185">Reference proteome</keyword>
<dbReference type="InParanoid" id="Q4N361"/>
<accession>Q4N361</accession>
<name>Q4N361_THEPA</name>
<dbReference type="AlphaFoldDB" id="Q4N361"/>
<gene>
    <name evidence="2" type="ordered locus">TP04_0126</name>
</gene>
<proteinExistence type="predicted"/>
<dbReference type="Proteomes" id="UP000001949">
    <property type="component" value="Unassembled WGS sequence"/>
</dbReference>
<protein>
    <submittedName>
        <fullName evidence="2">Uncharacterized protein</fullName>
    </submittedName>
</protein>
<feature type="region of interest" description="Disordered" evidence="1">
    <location>
        <begin position="31"/>
        <end position="58"/>
    </location>
</feature>